<dbReference type="Gene3D" id="1.20.1250.20">
    <property type="entry name" value="MFS general substrate transporter like domains"/>
    <property type="match status" value="1"/>
</dbReference>
<dbReference type="GO" id="GO:0022857">
    <property type="term" value="F:transmembrane transporter activity"/>
    <property type="evidence" value="ECO:0007669"/>
    <property type="project" value="InterPro"/>
</dbReference>
<keyword evidence="9" id="KW-1185">Reference proteome</keyword>
<gene>
    <name evidence="8" type="ORF">COHA_010404</name>
</gene>
<feature type="domain" description="Major facilitator superfamily (MFS) profile" evidence="7">
    <location>
        <begin position="1"/>
        <end position="227"/>
    </location>
</feature>
<feature type="transmembrane region" description="Helical" evidence="6">
    <location>
        <begin position="101"/>
        <end position="121"/>
    </location>
</feature>
<dbReference type="InterPro" id="IPR000109">
    <property type="entry name" value="POT_fam"/>
</dbReference>
<accession>A0AAD5DHS0</accession>
<dbReference type="EMBL" id="JADXDR010000238">
    <property type="protein sequence ID" value="KAI7835665.1"/>
    <property type="molecule type" value="Genomic_DNA"/>
</dbReference>
<evidence type="ECO:0000256" key="3">
    <source>
        <dbReference type="ARBA" id="ARBA00022692"/>
    </source>
</evidence>
<evidence type="ECO:0000256" key="2">
    <source>
        <dbReference type="ARBA" id="ARBA00005982"/>
    </source>
</evidence>
<dbReference type="InterPro" id="IPR020846">
    <property type="entry name" value="MFS_dom"/>
</dbReference>
<evidence type="ECO:0000259" key="7">
    <source>
        <dbReference type="PROSITE" id="PS50850"/>
    </source>
</evidence>
<dbReference type="PANTHER" id="PTHR11654">
    <property type="entry name" value="OLIGOPEPTIDE TRANSPORTER-RELATED"/>
    <property type="match status" value="1"/>
</dbReference>
<feature type="transmembrane region" description="Helical" evidence="6">
    <location>
        <begin position="208"/>
        <end position="226"/>
    </location>
</feature>
<protein>
    <recommendedName>
        <fullName evidence="7">Major facilitator superfamily (MFS) profile domain-containing protein</fullName>
    </recommendedName>
</protein>
<dbReference type="PROSITE" id="PS50850">
    <property type="entry name" value="MFS"/>
    <property type="match status" value="1"/>
</dbReference>
<dbReference type="AlphaFoldDB" id="A0AAD5DHS0"/>
<comment type="subcellular location">
    <subcellularLocation>
        <location evidence="1">Membrane</location>
        <topology evidence="1">Multi-pass membrane protein</topology>
    </subcellularLocation>
</comment>
<dbReference type="Proteomes" id="UP001205105">
    <property type="component" value="Unassembled WGS sequence"/>
</dbReference>
<dbReference type="GO" id="GO:0016020">
    <property type="term" value="C:membrane"/>
    <property type="evidence" value="ECO:0007669"/>
    <property type="project" value="UniProtKB-SubCell"/>
</dbReference>
<keyword evidence="5 6" id="KW-0472">Membrane</keyword>
<keyword evidence="4 6" id="KW-1133">Transmembrane helix</keyword>
<dbReference type="InterPro" id="IPR036259">
    <property type="entry name" value="MFS_trans_sf"/>
</dbReference>
<organism evidence="8 9">
    <name type="scientific">Chlorella ohadii</name>
    <dbReference type="NCBI Taxonomy" id="2649997"/>
    <lineage>
        <taxon>Eukaryota</taxon>
        <taxon>Viridiplantae</taxon>
        <taxon>Chlorophyta</taxon>
        <taxon>core chlorophytes</taxon>
        <taxon>Trebouxiophyceae</taxon>
        <taxon>Chlorellales</taxon>
        <taxon>Chlorellaceae</taxon>
        <taxon>Chlorella clade</taxon>
        <taxon>Chlorella</taxon>
    </lineage>
</organism>
<proteinExistence type="inferred from homology"/>
<comment type="similarity">
    <text evidence="2">Belongs to the major facilitator superfamily. Proton-dependent oligopeptide transporter (POT/PTR) (TC 2.A.17) family.</text>
</comment>
<evidence type="ECO:0000313" key="9">
    <source>
        <dbReference type="Proteomes" id="UP001205105"/>
    </source>
</evidence>
<dbReference type="SUPFAM" id="SSF103473">
    <property type="entry name" value="MFS general substrate transporter"/>
    <property type="match status" value="1"/>
</dbReference>
<sequence length="227" mass="24856">MAGMEGQEVYDPQAALTPIEEPQRRRSTLLTVCPFILGNEFCERLAFYGLSTNLIVYLTHVMGEENGFAAIQLNLFEGTCYLTPLLGAWLADSAWGRYKTILIFSGIYLVGMVLLAFSAWAPGLTPGPDESSTPLQSAFLYASLYIVALGTGGIKPNVSAFGADQFDEADPQDRREKTSFFNWFYFFVNSGSLLAVTVIVWVQENVGWALGFAIPAAAMLCAIITFV</sequence>
<keyword evidence="3 6" id="KW-0812">Transmembrane</keyword>
<evidence type="ECO:0000313" key="8">
    <source>
        <dbReference type="EMBL" id="KAI7835665.1"/>
    </source>
</evidence>
<reference evidence="8" key="1">
    <citation type="submission" date="2020-11" db="EMBL/GenBank/DDBJ databases">
        <title>Chlorella ohadii genome sequencing and assembly.</title>
        <authorList>
            <person name="Murik O."/>
            <person name="Treves H."/>
            <person name="Kedem I."/>
            <person name="Shotland Y."/>
            <person name="Kaplan A."/>
        </authorList>
    </citation>
    <scope>NUCLEOTIDE SEQUENCE</scope>
    <source>
        <strain evidence="8">1</strain>
    </source>
</reference>
<evidence type="ECO:0000256" key="4">
    <source>
        <dbReference type="ARBA" id="ARBA00022989"/>
    </source>
</evidence>
<comment type="caution">
    <text evidence="8">The sequence shown here is derived from an EMBL/GenBank/DDBJ whole genome shotgun (WGS) entry which is preliminary data.</text>
</comment>
<name>A0AAD5DHS0_9CHLO</name>
<evidence type="ECO:0000256" key="1">
    <source>
        <dbReference type="ARBA" id="ARBA00004141"/>
    </source>
</evidence>
<evidence type="ECO:0000256" key="5">
    <source>
        <dbReference type="ARBA" id="ARBA00023136"/>
    </source>
</evidence>
<feature type="non-terminal residue" evidence="8">
    <location>
        <position position="1"/>
    </location>
</feature>
<feature type="transmembrane region" description="Helical" evidence="6">
    <location>
        <begin position="183"/>
        <end position="202"/>
    </location>
</feature>
<feature type="transmembrane region" description="Helical" evidence="6">
    <location>
        <begin position="133"/>
        <end position="154"/>
    </location>
</feature>
<dbReference type="Pfam" id="PF00854">
    <property type="entry name" value="PTR2"/>
    <property type="match status" value="1"/>
</dbReference>
<evidence type="ECO:0000256" key="6">
    <source>
        <dbReference type="SAM" id="Phobius"/>
    </source>
</evidence>